<dbReference type="Proteomes" id="UP001159363">
    <property type="component" value="Chromosome 12"/>
</dbReference>
<accession>A0ABQ9GGA4</accession>
<evidence type="ECO:0000256" key="1">
    <source>
        <dbReference type="SAM" id="MobiDB-lite"/>
    </source>
</evidence>
<dbReference type="PROSITE" id="PS50878">
    <property type="entry name" value="RT_POL"/>
    <property type="match status" value="1"/>
</dbReference>
<evidence type="ECO:0000259" key="2">
    <source>
        <dbReference type="PROSITE" id="PS50878"/>
    </source>
</evidence>
<keyword evidence="4" id="KW-1185">Reference proteome</keyword>
<reference evidence="3 4" key="1">
    <citation type="submission" date="2023-02" db="EMBL/GenBank/DDBJ databases">
        <title>LHISI_Scaffold_Assembly.</title>
        <authorList>
            <person name="Stuart O.P."/>
            <person name="Cleave R."/>
            <person name="Magrath M.J.L."/>
            <person name="Mikheyev A.S."/>
        </authorList>
    </citation>
    <scope>NUCLEOTIDE SEQUENCE [LARGE SCALE GENOMIC DNA]</scope>
    <source>
        <strain evidence="3">Daus_M_001</strain>
        <tissue evidence="3">Leg muscle</tissue>
    </source>
</reference>
<organism evidence="3 4">
    <name type="scientific">Dryococelus australis</name>
    <dbReference type="NCBI Taxonomy" id="614101"/>
    <lineage>
        <taxon>Eukaryota</taxon>
        <taxon>Metazoa</taxon>
        <taxon>Ecdysozoa</taxon>
        <taxon>Arthropoda</taxon>
        <taxon>Hexapoda</taxon>
        <taxon>Insecta</taxon>
        <taxon>Pterygota</taxon>
        <taxon>Neoptera</taxon>
        <taxon>Polyneoptera</taxon>
        <taxon>Phasmatodea</taxon>
        <taxon>Verophasmatodea</taxon>
        <taxon>Anareolatae</taxon>
        <taxon>Phasmatidae</taxon>
        <taxon>Eurycanthinae</taxon>
        <taxon>Dryococelus</taxon>
    </lineage>
</organism>
<sequence>MSNTRTTRVEVPQGSILGPILFLMFINDFPEQITNGSAIMFADDTNIMVTSSNNSVLEGNIKQRHPTSATPVMRYCNESLRAESPPPMGGRVNYDVRPHVPVDLLIDVGERLLAVVPLSQSVVESVVEHPAVFFLGPIINDWPEMSDCTCGYQRAHHELSNRMRRCSKACSRAGLPAVANIPVYMKFLSLTTDLNISACTGLLENQVFLSAHYLIEGHIISIRDNSRVPGAAKGHGLSRRTNIQERSNIWTGPQNRQISNRQFRRFEMNFITISSPALNLNVVVVFCVDLRSDLGSSFEPRWCNRALVKLSLYEVKEYPEMTYLDCIVKLQDGILERFDRDQHVLDNVLSFIELIECSRFCDLEQGHFRRHHPSEQVPEQDPLVHAVFDTSWRTVAQSSPSNVAADNQCTVYIDIFVHKIVESSLQGVDLANFSGLYLLDMPRPGSLLASRQPSQLGNSPQNVVANQTLGPFSELRVVNQRISTPTLKEPPHLKANHRMSTGTLKEPPHHKATPFNGTATSRS</sequence>
<dbReference type="InterPro" id="IPR000477">
    <property type="entry name" value="RT_dom"/>
</dbReference>
<feature type="domain" description="Reverse transcriptase" evidence="2">
    <location>
        <begin position="1"/>
        <end position="139"/>
    </location>
</feature>
<proteinExistence type="predicted"/>
<dbReference type="EMBL" id="JARBHB010000013">
    <property type="protein sequence ID" value="KAJ8870539.1"/>
    <property type="molecule type" value="Genomic_DNA"/>
</dbReference>
<comment type="caution">
    <text evidence="3">The sequence shown here is derived from an EMBL/GenBank/DDBJ whole genome shotgun (WGS) entry which is preliminary data.</text>
</comment>
<feature type="region of interest" description="Disordered" evidence="1">
    <location>
        <begin position="486"/>
        <end position="523"/>
    </location>
</feature>
<evidence type="ECO:0000313" key="3">
    <source>
        <dbReference type="EMBL" id="KAJ8870539.1"/>
    </source>
</evidence>
<protein>
    <recommendedName>
        <fullName evidence="2">Reverse transcriptase domain-containing protein</fullName>
    </recommendedName>
</protein>
<name>A0ABQ9GGA4_9NEOP</name>
<gene>
    <name evidence="3" type="ORF">PR048_029562</name>
</gene>
<evidence type="ECO:0000313" key="4">
    <source>
        <dbReference type="Proteomes" id="UP001159363"/>
    </source>
</evidence>